<organism evidence="5 6">
    <name type="scientific">Chloroflexus islandicus</name>
    <dbReference type="NCBI Taxonomy" id="1707952"/>
    <lineage>
        <taxon>Bacteria</taxon>
        <taxon>Bacillati</taxon>
        <taxon>Chloroflexota</taxon>
        <taxon>Chloroflexia</taxon>
        <taxon>Chloroflexales</taxon>
        <taxon>Chloroflexineae</taxon>
        <taxon>Chloroflexaceae</taxon>
        <taxon>Chloroflexus</taxon>
    </lineage>
</organism>
<dbReference type="RefSeq" id="WP_066789818.1">
    <property type="nucleotide sequence ID" value="NZ_LWQS01000072.1"/>
</dbReference>
<proteinExistence type="inferred from homology"/>
<dbReference type="EMBL" id="LWQS01000072">
    <property type="protein sequence ID" value="OAN43884.1"/>
    <property type="molecule type" value="Genomic_DNA"/>
</dbReference>
<dbReference type="InterPro" id="IPR027474">
    <property type="entry name" value="L-asparaginase_N"/>
</dbReference>
<evidence type="ECO:0000256" key="2">
    <source>
        <dbReference type="ARBA" id="ARBA00022801"/>
    </source>
</evidence>
<protein>
    <submittedName>
        <fullName evidence="5">L-asparaginase</fullName>
    </submittedName>
</protein>
<keyword evidence="2" id="KW-0378">Hydrolase</keyword>
<dbReference type="InterPro" id="IPR027473">
    <property type="entry name" value="L-asparaginase_C"/>
</dbReference>
<evidence type="ECO:0000313" key="5">
    <source>
        <dbReference type="EMBL" id="OAN43884.1"/>
    </source>
</evidence>
<dbReference type="Pfam" id="PF00710">
    <property type="entry name" value="Asparaginase"/>
    <property type="match status" value="1"/>
</dbReference>
<dbReference type="SUPFAM" id="SSF53774">
    <property type="entry name" value="Glutaminase/Asparaginase"/>
    <property type="match status" value="1"/>
</dbReference>
<dbReference type="CDD" id="cd08964">
    <property type="entry name" value="L-asparaginase_II"/>
    <property type="match status" value="1"/>
</dbReference>
<evidence type="ECO:0000313" key="6">
    <source>
        <dbReference type="Proteomes" id="UP000078287"/>
    </source>
</evidence>
<dbReference type="OrthoDB" id="9788068at2"/>
<dbReference type="PROSITE" id="PS51732">
    <property type="entry name" value="ASN_GLN_ASE_3"/>
    <property type="match status" value="1"/>
</dbReference>
<dbReference type="GO" id="GO:0004067">
    <property type="term" value="F:asparaginase activity"/>
    <property type="evidence" value="ECO:0007669"/>
    <property type="project" value="UniProtKB-UniRule"/>
</dbReference>
<dbReference type="PRINTS" id="PR00139">
    <property type="entry name" value="ASNGLNASE"/>
</dbReference>
<accession>A0A178M7L2</accession>
<evidence type="ECO:0000256" key="1">
    <source>
        <dbReference type="ARBA" id="ARBA00010518"/>
    </source>
</evidence>
<dbReference type="GO" id="GO:0006528">
    <property type="term" value="P:asparagine metabolic process"/>
    <property type="evidence" value="ECO:0007669"/>
    <property type="project" value="InterPro"/>
</dbReference>
<dbReference type="PANTHER" id="PTHR11707:SF28">
    <property type="entry name" value="60 KDA LYSOPHOSPHOLIPASE"/>
    <property type="match status" value="1"/>
</dbReference>
<dbReference type="SMART" id="SM00870">
    <property type="entry name" value="Asparaginase"/>
    <property type="match status" value="1"/>
</dbReference>
<gene>
    <name evidence="5" type="ORF">A6A03_17490</name>
</gene>
<dbReference type="InterPro" id="IPR037152">
    <property type="entry name" value="L-asparaginase_N_sf"/>
</dbReference>
<sequence length="311" mass="32657">MPKILILSTGGALVVRRALGSRDDQPLALRSDLIVTIEEFTNLPGSHLTPQQVLALVQRINTLRDMYDGIVVASGSDTLEETAYLIDLLLPDGPPLAVTSLPRLNASGATATNGLQAAITVAATPAASGLGALVVVDDTIYAAAVVQSHFSQGTGMFTAAEGAVGRVEGDHAHLRWRPLARQHIAAPRLVEPVDLIRVAQGADDRQLRHSITDNVAGIVIETLGSGRVPPWWLPALGEAVQRRIPVVAASRAGAGGLGDEFGFVGAYHDLRKLGVIFAPNLSGVKARLKLMAALAVARSPAELRALFRPSA</sequence>
<dbReference type="PIRSF" id="PIRSF500176">
    <property type="entry name" value="L_ASNase"/>
    <property type="match status" value="1"/>
</dbReference>
<dbReference type="Gene3D" id="3.40.50.40">
    <property type="match status" value="1"/>
</dbReference>
<dbReference type="InterPro" id="IPR040919">
    <property type="entry name" value="Asparaginase_C"/>
</dbReference>
<dbReference type="InterPro" id="IPR004550">
    <property type="entry name" value="AsnASE_II"/>
</dbReference>
<dbReference type="InterPro" id="IPR036152">
    <property type="entry name" value="Asp/glu_Ase-like_sf"/>
</dbReference>
<dbReference type="InterPro" id="IPR006034">
    <property type="entry name" value="Asparaginase/glutaminase-like"/>
</dbReference>
<dbReference type="PANTHER" id="PTHR11707">
    <property type="entry name" value="L-ASPARAGINASE"/>
    <property type="match status" value="1"/>
</dbReference>
<dbReference type="Gene3D" id="3.40.50.1170">
    <property type="entry name" value="L-asparaginase, N-terminal domain"/>
    <property type="match status" value="1"/>
</dbReference>
<comment type="caution">
    <text evidence="5">The sequence shown here is derived from an EMBL/GenBank/DDBJ whole genome shotgun (WGS) entry which is preliminary data.</text>
</comment>
<keyword evidence="6" id="KW-1185">Reference proteome</keyword>
<dbReference type="Proteomes" id="UP000078287">
    <property type="component" value="Unassembled WGS sequence"/>
</dbReference>
<feature type="domain" description="L-asparaginase N-terminal" evidence="3">
    <location>
        <begin position="3"/>
        <end position="178"/>
    </location>
</feature>
<comment type="similarity">
    <text evidence="1">Belongs to the asparaginase 1 family.</text>
</comment>
<evidence type="ECO:0000259" key="3">
    <source>
        <dbReference type="Pfam" id="PF00710"/>
    </source>
</evidence>
<dbReference type="AlphaFoldDB" id="A0A178M7L2"/>
<dbReference type="Pfam" id="PF17763">
    <property type="entry name" value="Asparaginase_C"/>
    <property type="match status" value="1"/>
</dbReference>
<feature type="domain" description="Asparaginase/glutaminase C-terminal" evidence="4">
    <location>
        <begin position="193"/>
        <end position="307"/>
    </location>
</feature>
<dbReference type="STRING" id="1707952.A6A03_17490"/>
<dbReference type="PIRSF" id="PIRSF001220">
    <property type="entry name" value="L-ASNase_gatD"/>
    <property type="match status" value="1"/>
</dbReference>
<reference evidence="5 6" key="1">
    <citation type="submission" date="2016-04" db="EMBL/GenBank/DDBJ databases">
        <title>Chloroflexus islandicus sp. nov., a thermophilic filamentous anoxygenic phototrophic bacterium from geyser Strokkur (Iceland).</title>
        <authorList>
            <person name="Gaisin V.A."/>
            <person name="Kalashnikov A.M."/>
            <person name="Sukhacheva M.V."/>
            <person name="Grouzdev D.S."/>
            <person name="Ivanov T.M."/>
            <person name="Kuznetsov B."/>
            <person name="Gorlenko V.M."/>
        </authorList>
    </citation>
    <scope>NUCLEOTIDE SEQUENCE [LARGE SCALE GENOMIC DNA]</scope>
    <source>
        <strain evidence="6">isl-2</strain>
    </source>
</reference>
<evidence type="ECO:0000259" key="4">
    <source>
        <dbReference type="Pfam" id="PF17763"/>
    </source>
</evidence>
<name>A0A178M7L2_9CHLR</name>